<evidence type="ECO:0000256" key="11">
    <source>
        <dbReference type="SAM" id="Phobius"/>
    </source>
</evidence>
<dbReference type="Gene3D" id="1.10.287.130">
    <property type="match status" value="1"/>
</dbReference>
<dbReference type="Pfam" id="PF02518">
    <property type="entry name" value="HATPase_c"/>
    <property type="match status" value="1"/>
</dbReference>
<dbReference type="STRING" id="1249552.PS2015_456"/>
<dbReference type="GO" id="GO:0016020">
    <property type="term" value="C:membrane"/>
    <property type="evidence" value="ECO:0007669"/>
    <property type="project" value="UniProtKB-SubCell"/>
</dbReference>
<evidence type="ECO:0000256" key="2">
    <source>
        <dbReference type="ARBA" id="ARBA00004370"/>
    </source>
</evidence>
<gene>
    <name evidence="14" type="ORF">PS2015_456</name>
</gene>
<dbReference type="CDD" id="cd06225">
    <property type="entry name" value="HAMP"/>
    <property type="match status" value="1"/>
</dbReference>
<dbReference type="OrthoDB" id="1931120at2"/>
<keyword evidence="15" id="KW-1185">Reference proteome</keyword>
<dbReference type="Pfam" id="PF00512">
    <property type="entry name" value="HisKA"/>
    <property type="match status" value="1"/>
</dbReference>
<dbReference type="SUPFAM" id="SSF55874">
    <property type="entry name" value="ATPase domain of HSP90 chaperone/DNA topoisomerase II/histidine kinase"/>
    <property type="match status" value="1"/>
</dbReference>
<dbReference type="KEGG" id="pspi:PS2015_456"/>
<feature type="transmembrane region" description="Helical" evidence="11">
    <location>
        <begin position="175"/>
        <end position="198"/>
    </location>
</feature>
<dbReference type="Proteomes" id="UP000065641">
    <property type="component" value="Chromosome"/>
</dbReference>
<dbReference type="PANTHER" id="PTHR45436">
    <property type="entry name" value="SENSOR HISTIDINE KINASE YKOH"/>
    <property type="match status" value="1"/>
</dbReference>
<evidence type="ECO:0000256" key="6">
    <source>
        <dbReference type="ARBA" id="ARBA00022692"/>
    </source>
</evidence>
<dbReference type="PATRIC" id="fig|1249552.3.peg.462"/>
<feature type="domain" description="HAMP" evidence="13">
    <location>
        <begin position="196"/>
        <end position="248"/>
    </location>
</feature>
<dbReference type="InterPro" id="IPR036097">
    <property type="entry name" value="HisK_dim/P_sf"/>
</dbReference>
<evidence type="ECO:0000313" key="14">
    <source>
        <dbReference type="EMBL" id="ALO45142.1"/>
    </source>
</evidence>
<evidence type="ECO:0000256" key="8">
    <source>
        <dbReference type="ARBA" id="ARBA00022989"/>
    </source>
</evidence>
<dbReference type="AlphaFoldDB" id="A0A0S2K9W8"/>
<dbReference type="GO" id="GO:0000155">
    <property type="term" value="F:phosphorelay sensor kinase activity"/>
    <property type="evidence" value="ECO:0007669"/>
    <property type="project" value="InterPro"/>
</dbReference>
<dbReference type="Pfam" id="PF00672">
    <property type="entry name" value="HAMP"/>
    <property type="match status" value="1"/>
</dbReference>
<evidence type="ECO:0000256" key="5">
    <source>
        <dbReference type="ARBA" id="ARBA00022679"/>
    </source>
</evidence>
<dbReference type="PROSITE" id="PS50885">
    <property type="entry name" value="HAMP"/>
    <property type="match status" value="1"/>
</dbReference>
<dbReference type="SUPFAM" id="SSF47384">
    <property type="entry name" value="Homodimeric domain of signal transducing histidine kinase"/>
    <property type="match status" value="1"/>
</dbReference>
<keyword evidence="10 11" id="KW-0472">Membrane</keyword>
<name>A0A0S2K9W8_9GAMM</name>
<evidence type="ECO:0000256" key="7">
    <source>
        <dbReference type="ARBA" id="ARBA00022777"/>
    </source>
</evidence>
<dbReference type="SUPFAM" id="SSF158472">
    <property type="entry name" value="HAMP domain-like"/>
    <property type="match status" value="1"/>
</dbReference>
<keyword evidence="4" id="KW-0597">Phosphoprotein</keyword>
<dbReference type="InterPro" id="IPR003660">
    <property type="entry name" value="HAMP_dom"/>
</dbReference>
<dbReference type="InterPro" id="IPR050428">
    <property type="entry name" value="TCS_sensor_his_kinase"/>
</dbReference>
<comment type="catalytic activity">
    <reaction evidence="1">
        <text>ATP + protein L-histidine = ADP + protein N-phospho-L-histidine.</text>
        <dbReference type="EC" id="2.7.13.3"/>
    </reaction>
</comment>
<organism evidence="14 15">
    <name type="scientific">Pseudohongiella spirulinae</name>
    <dbReference type="NCBI Taxonomy" id="1249552"/>
    <lineage>
        <taxon>Bacteria</taxon>
        <taxon>Pseudomonadati</taxon>
        <taxon>Pseudomonadota</taxon>
        <taxon>Gammaproteobacteria</taxon>
        <taxon>Pseudomonadales</taxon>
        <taxon>Pseudohongiellaceae</taxon>
        <taxon>Pseudohongiella</taxon>
    </lineage>
</organism>
<dbReference type="PRINTS" id="PR00344">
    <property type="entry name" value="BCTRLSENSOR"/>
</dbReference>
<evidence type="ECO:0000313" key="15">
    <source>
        <dbReference type="Proteomes" id="UP000065641"/>
    </source>
</evidence>
<evidence type="ECO:0000256" key="3">
    <source>
        <dbReference type="ARBA" id="ARBA00012438"/>
    </source>
</evidence>
<dbReference type="Gene3D" id="3.30.565.10">
    <property type="entry name" value="Histidine kinase-like ATPase, C-terminal domain"/>
    <property type="match status" value="1"/>
</dbReference>
<dbReference type="SMART" id="SM00304">
    <property type="entry name" value="HAMP"/>
    <property type="match status" value="1"/>
</dbReference>
<dbReference type="EC" id="2.7.13.3" evidence="3"/>
<keyword evidence="9" id="KW-0902">Two-component regulatory system</keyword>
<evidence type="ECO:0000256" key="10">
    <source>
        <dbReference type="ARBA" id="ARBA00023136"/>
    </source>
</evidence>
<accession>A0A0S2K9W8</accession>
<protein>
    <recommendedName>
        <fullName evidence="3">histidine kinase</fullName>
        <ecNumber evidence="3">2.7.13.3</ecNumber>
    </recommendedName>
</protein>
<dbReference type="CDD" id="cd00082">
    <property type="entry name" value="HisKA"/>
    <property type="match status" value="1"/>
</dbReference>
<keyword evidence="8 11" id="KW-1133">Transmembrane helix</keyword>
<dbReference type="EMBL" id="CP013189">
    <property type="protein sequence ID" value="ALO45142.1"/>
    <property type="molecule type" value="Genomic_DNA"/>
</dbReference>
<evidence type="ECO:0000259" key="12">
    <source>
        <dbReference type="PROSITE" id="PS50109"/>
    </source>
</evidence>
<dbReference type="InterPro" id="IPR003661">
    <property type="entry name" value="HisK_dim/P_dom"/>
</dbReference>
<dbReference type="InterPro" id="IPR004358">
    <property type="entry name" value="Sig_transdc_His_kin-like_C"/>
</dbReference>
<reference evidence="14 15" key="1">
    <citation type="submission" date="2015-11" db="EMBL/GenBank/DDBJ databases">
        <authorList>
            <person name="Zhang Y."/>
            <person name="Guo Z."/>
        </authorList>
    </citation>
    <scope>NUCLEOTIDE SEQUENCE [LARGE SCALE GENOMIC DNA]</scope>
    <source>
        <strain evidence="14 15">KCTC 32221</strain>
    </source>
</reference>
<keyword evidence="5" id="KW-0808">Transferase</keyword>
<dbReference type="PANTHER" id="PTHR45436:SF5">
    <property type="entry name" value="SENSOR HISTIDINE KINASE TRCS"/>
    <property type="match status" value="1"/>
</dbReference>
<dbReference type="InterPro" id="IPR005467">
    <property type="entry name" value="His_kinase_dom"/>
</dbReference>
<evidence type="ECO:0000256" key="9">
    <source>
        <dbReference type="ARBA" id="ARBA00023012"/>
    </source>
</evidence>
<dbReference type="SMART" id="SM00387">
    <property type="entry name" value="HATPase_c"/>
    <property type="match status" value="1"/>
</dbReference>
<dbReference type="InterPro" id="IPR003594">
    <property type="entry name" value="HATPase_dom"/>
</dbReference>
<sequence>MNITKPLQRPFTLRLALLAGVLVPVVLVVALAGSWSLRLLEQQVNQRMQEDIELIAHAIRLPLSHAMERDRSGSINQALNSAFNIDVVYGAYVYDANGEEIARSGRRAARVENELAATLAASGDQLGEFSQAGDEEIFSYFVPLTDTGGRITGLLQLTRRGSDFSDYIAMVRQTAWLALGALCLLLIVLVIAGHHFALGRPVRRMLDGMARIRDSSNHARLSADGPQEIRELSQGINNMLDRIDRSEKLATIGRLAAGVAHELGSPLATLDGKAQQALRDTPADSRTSRLLRQIREQSQRMTVIIRQLLDYGRDNPLHRAKLDLESLLEQASERALAELNPESRKDVTLDINGPSLRIDVDPLRFDQALTNLIANALHACRKRVAISWASTTHQGDSGTQIIIEDDGQGVDPTEQAHLFDPFYTTKPVGQGTGLGLAVARAAIADHGGTLELASSSAEGTCFVIFLPEERPA</sequence>
<dbReference type="Gene3D" id="6.10.340.10">
    <property type="match status" value="1"/>
</dbReference>
<dbReference type="PROSITE" id="PS50109">
    <property type="entry name" value="HIS_KIN"/>
    <property type="match status" value="1"/>
</dbReference>
<feature type="domain" description="Histidine kinase" evidence="12">
    <location>
        <begin position="258"/>
        <end position="470"/>
    </location>
</feature>
<dbReference type="RefSeq" id="WP_058020637.1">
    <property type="nucleotide sequence ID" value="NZ_CP013189.1"/>
</dbReference>
<evidence type="ECO:0000256" key="1">
    <source>
        <dbReference type="ARBA" id="ARBA00000085"/>
    </source>
</evidence>
<evidence type="ECO:0000256" key="4">
    <source>
        <dbReference type="ARBA" id="ARBA00022553"/>
    </source>
</evidence>
<proteinExistence type="predicted"/>
<comment type="subcellular location">
    <subcellularLocation>
        <location evidence="2">Membrane</location>
    </subcellularLocation>
</comment>
<keyword evidence="7 14" id="KW-0418">Kinase</keyword>
<keyword evidence="6 11" id="KW-0812">Transmembrane</keyword>
<dbReference type="SMART" id="SM00388">
    <property type="entry name" value="HisKA"/>
    <property type="match status" value="1"/>
</dbReference>
<evidence type="ECO:0000259" key="13">
    <source>
        <dbReference type="PROSITE" id="PS50885"/>
    </source>
</evidence>
<dbReference type="InterPro" id="IPR036890">
    <property type="entry name" value="HATPase_C_sf"/>
</dbReference>